<name>A0ABD3P5E0_9STRA</name>
<evidence type="ECO:0000313" key="2">
    <source>
        <dbReference type="EMBL" id="KAL3782897.1"/>
    </source>
</evidence>
<evidence type="ECO:0000313" key="3">
    <source>
        <dbReference type="Proteomes" id="UP001530400"/>
    </source>
</evidence>
<comment type="caution">
    <text evidence="2">The sequence shown here is derived from an EMBL/GenBank/DDBJ whole genome shotgun (WGS) entry which is preliminary data.</text>
</comment>
<dbReference type="Proteomes" id="UP001530400">
    <property type="component" value="Unassembled WGS sequence"/>
</dbReference>
<reference evidence="2 3" key="1">
    <citation type="submission" date="2024-10" db="EMBL/GenBank/DDBJ databases">
        <title>Updated reference genomes for cyclostephanoid diatoms.</title>
        <authorList>
            <person name="Roberts W.R."/>
            <person name="Alverson A.J."/>
        </authorList>
    </citation>
    <scope>NUCLEOTIDE SEQUENCE [LARGE SCALE GENOMIC DNA]</scope>
    <source>
        <strain evidence="2 3">AJA010-31</strain>
    </source>
</reference>
<sequence length="873" mass="98037">MTVAERERRIELLRERMHQSDGVRGGGSKGMDDFAQVFGGAQEEMGATKEVIPERSELRRDQQKQATDDTASSFSSFSPWVQDYITFHKSALENGQLKEDAKYIIYTCKDGKIKCGGIGDRVIGMIKMFYLAMMTRRVLVMDADFPVPLTLVLDPAHIQWNADFPHTDANFPDLIWKADVENNLSLRSETRGYRIRQTGGVPRKLALDDLWSSELMANHLKMNQWAELASKMTLAEKAHEAMRALFQISPTVVSRAEEFKASANITGPYIGMHMRKGDAAMGVEGPTASKRPMQIDRTTSNDMLMECWQEMKKDHPNVHIAYLASDDVKTKQNMSDADPFIHFAKDMKPFHVDLLARSNYASSLQVNTTDPLVAQGVIDVWAEMWVLAQSTCFIISKSMFSFGSLYLRDPKKCSVYLERCQMPAHRKGYYTLYGEAIYQRGFVVIENRTDAAAAEDDDEKYGQKGTEGAEDVHHKIESSVSKAYAAADEMASHDLVFSPWVQHYISFHQSSVADGKLNDGARYIIYECKDGSVRCGGAGDRLVGMIKMFYLALCTKRVLVIDSSFPIPLEQVLNPSHIEWNVSFPETHLYLPDMEHNDSAQLEMREDTIGYRIRQTNAWPRKKDLNDIWKSSLMMKHLEQHQWVDQANSFTLAAACKEAFRAMFKLDPIVIARAQEFKSSAGITGTYAGLHMRKGDSNMGVTGQGEAELKGLKARETDNSKTLSCYHEVKALHSNAFNVAYLASDDSDTKKAMAEADSSIHFATNMNPFHIDLLAREGITKSIDAVDPAVAQGVIDTWAEMSVLSESTCILLSQSMFSFGALYMRGARDCVVHLNSCHDASHREGHNSFYGEQILGRGWVVMMNVTTQILSYN</sequence>
<proteinExistence type="predicted"/>
<dbReference type="AlphaFoldDB" id="A0ABD3P5E0"/>
<dbReference type="Gene3D" id="3.40.50.11350">
    <property type="match status" value="1"/>
</dbReference>
<gene>
    <name evidence="2" type="ORF">ACHAWO_007547</name>
</gene>
<dbReference type="PANTHER" id="PTHR13132:SF29">
    <property type="entry name" value="ALPHA-(1,6)-FUCOSYLTRANSFERASE"/>
    <property type="match status" value="1"/>
</dbReference>
<accession>A0ABD3P5E0</accession>
<feature type="compositionally biased region" description="Basic and acidic residues" evidence="1">
    <location>
        <begin position="51"/>
        <end position="67"/>
    </location>
</feature>
<evidence type="ECO:0000256" key="1">
    <source>
        <dbReference type="SAM" id="MobiDB-lite"/>
    </source>
</evidence>
<keyword evidence="3" id="KW-1185">Reference proteome</keyword>
<evidence type="ECO:0008006" key="4">
    <source>
        <dbReference type="Google" id="ProtNLM"/>
    </source>
</evidence>
<dbReference type="PANTHER" id="PTHR13132">
    <property type="entry name" value="ALPHA- 1,6 -FUCOSYLTRANSFERASE"/>
    <property type="match status" value="1"/>
</dbReference>
<protein>
    <recommendedName>
        <fullName evidence="4">Fucosyltransferase</fullName>
    </recommendedName>
</protein>
<dbReference type="EMBL" id="JALLPJ020000788">
    <property type="protein sequence ID" value="KAL3782897.1"/>
    <property type="molecule type" value="Genomic_DNA"/>
</dbReference>
<organism evidence="2 3">
    <name type="scientific">Cyclotella atomus</name>
    <dbReference type="NCBI Taxonomy" id="382360"/>
    <lineage>
        <taxon>Eukaryota</taxon>
        <taxon>Sar</taxon>
        <taxon>Stramenopiles</taxon>
        <taxon>Ochrophyta</taxon>
        <taxon>Bacillariophyta</taxon>
        <taxon>Coscinodiscophyceae</taxon>
        <taxon>Thalassiosirophycidae</taxon>
        <taxon>Stephanodiscales</taxon>
        <taxon>Stephanodiscaceae</taxon>
        <taxon>Cyclotella</taxon>
    </lineage>
</organism>
<feature type="region of interest" description="Disordered" evidence="1">
    <location>
        <begin position="42"/>
        <end position="74"/>
    </location>
</feature>